<feature type="transmembrane region" description="Helical" evidence="6">
    <location>
        <begin position="106"/>
        <end position="130"/>
    </location>
</feature>
<evidence type="ECO:0000256" key="5">
    <source>
        <dbReference type="ARBA" id="ARBA00023136"/>
    </source>
</evidence>
<evidence type="ECO:0000259" key="7">
    <source>
        <dbReference type="Pfam" id="PF09335"/>
    </source>
</evidence>
<gene>
    <name evidence="8" type="ORF">MNB_SV-12-1114</name>
</gene>
<keyword evidence="4 6" id="KW-1133">Transmembrane helix</keyword>
<dbReference type="EMBL" id="FPHE01000014">
    <property type="protein sequence ID" value="SFV50971.1"/>
    <property type="molecule type" value="Genomic_DNA"/>
</dbReference>
<keyword evidence="3 6" id="KW-0812">Transmembrane</keyword>
<evidence type="ECO:0000256" key="1">
    <source>
        <dbReference type="ARBA" id="ARBA00004651"/>
    </source>
</evidence>
<keyword evidence="2" id="KW-1003">Cell membrane</keyword>
<feature type="transmembrane region" description="Helical" evidence="6">
    <location>
        <begin position="30"/>
        <end position="51"/>
    </location>
</feature>
<accession>A0A1W1BBK9</accession>
<dbReference type="PANTHER" id="PTHR42709:SF6">
    <property type="entry name" value="UNDECAPRENYL PHOSPHATE TRANSPORTER A"/>
    <property type="match status" value="1"/>
</dbReference>
<dbReference type="GO" id="GO:0005886">
    <property type="term" value="C:plasma membrane"/>
    <property type="evidence" value="ECO:0007669"/>
    <property type="project" value="UniProtKB-SubCell"/>
</dbReference>
<evidence type="ECO:0000313" key="8">
    <source>
        <dbReference type="EMBL" id="SFV50971.1"/>
    </source>
</evidence>
<evidence type="ECO:0000256" key="4">
    <source>
        <dbReference type="ARBA" id="ARBA00022989"/>
    </source>
</evidence>
<reference evidence="8" key="1">
    <citation type="submission" date="2016-10" db="EMBL/GenBank/DDBJ databases">
        <authorList>
            <person name="de Groot N.N."/>
        </authorList>
    </citation>
    <scope>NUCLEOTIDE SEQUENCE</scope>
</reference>
<evidence type="ECO:0000256" key="2">
    <source>
        <dbReference type="ARBA" id="ARBA00022475"/>
    </source>
</evidence>
<dbReference type="AlphaFoldDB" id="A0A1W1BBK9"/>
<name>A0A1W1BBK9_9ZZZZ</name>
<proteinExistence type="predicted"/>
<feature type="domain" description="VTT" evidence="7">
    <location>
        <begin position="10"/>
        <end position="128"/>
    </location>
</feature>
<comment type="subcellular location">
    <subcellularLocation>
        <location evidence="1">Cell membrane</location>
        <topology evidence="1">Multi-pass membrane protein</topology>
    </subcellularLocation>
</comment>
<dbReference type="Pfam" id="PF09335">
    <property type="entry name" value="VTT_dom"/>
    <property type="match status" value="1"/>
</dbReference>
<evidence type="ECO:0000256" key="6">
    <source>
        <dbReference type="SAM" id="Phobius"/>
    </source>
</evidence>
<dbReference type="InterPro" id="IPR032816">
    <property type="entry name" value="VTT_dom"/>
</dbReference>
<protein>
    <submittedName>
        <fullName evidence="8">Putative integral membrane protein (DedA homolog)</fullName>
    </submittedName>
</protein>
<dbReference type="PANTHER" id="PTHR42709">
    <property type="entry name" value="ALKALINE PHOSPHATASE LIKE PROTEIN"/>
    <property type="match status" value="1"/>
</dbReference>
<dbReference type="InterPro" id="IPR051311">
    <property type="entry name" value="DedA_domain"/>
</dbReference>
<evidence type="ECO:0000256" key="3">
    <source>
        <dbReference type="ARBA" id="ARBA00022692"/>
    </source>
</evidence>
<feature type="transmembrane region" description="Helical" evidence="6">
    <location>
        <begin position="72"/>
        <end position="94"/>
    </location>
</feature>
<sequence>MIVVGTFIPLPTQLILLPAGYLASQGRLDIITIVIITASGTVIGALINYHLSHFISKKFIAPKKTEKLKKFFGKYGKLSVFLAPLSLGLGQYISIPAGIAKMPLRYFVPIIFISNAIWNIAMVMLGYMFGEDASSKAIYLVGGGAILMIAVISLFVYREFRSY</sequence>
<keyword evidence="5 6" id="KW-0472">Membrane</keyword>
<feature type="transmembrane region" description="Helical" evidence="6">
    <location>
        <begin position="137"/>
        <end position="157"/>
    </location>
</feature>
<organism evidence="8">
    <name type="scientific">hydrothermal vent metagenome</name>
    <dbReference type="NCBI Taxonomy" id="652676"/>
    <lineage>
        <taxon>unclassified sequences</taxon>
        <taxon>metagenomes</taxon>
        <taxon>ecological metagenomes</taxon>
    </lineage>
</organism>